<reference evidence="8 11" key="2">
    <citation type="submission" date="2018-01" db="EMBL/GenBank/DDBJ databases">
        <title>Species boundaries and ecological features among Paraburkholderia terrae DSMZ17804T, P. hospita DSMZ17164T and P. caribensis DSMZ13236T.</title>
        <authorList>
            <person name="Pratama A.A."/>
        </authorList>
    </citation>
    <scope>NUCLEOTIDE SEQUENCE [LARGE SCALE GENOMIC DNA]</scope>
    <source>
        <strain evidence="8 11">DSM 17164</strain>
    </source>
</reference>
<dbReference type="EMBL" id="CP026107">
    <property type="protein sequence ID" value="AUT75055.1"/>
    <property type="molecule type" value="Genomic_DNA"/>
</dbReference>
<organism evidence="8 11">
    <name type="scientific">Paraburkholderia hospita</name>
    <dbReference type="NCBI Taxonomy" id="169430"/>
    <lineage>
        <taxon>Bacteria</taxon>
        <taxon>Pseudomonadati</taxon>
        <taxon>Pseudomonadota</taxon>
        <taxon>Betaproteobacteria</taxon>
        <taxon>Burkholderiales</taxon>
        <taxon>Burkholderiaceae</taxon>
        <taxon>Paraburkholderia</taxon>
    </lineage>
</organism>
<comment type="subcellular location">
    <subcellularLocation>
        <location evidence="1">Cell membrane</location>
        <topology evidence="1">Multi-pass membrane protein</topology>
    </subcellularLocation>
</comment>
<dbReference type="PANTHER" id="PTHR42709">
    <property type="entry name" value="ALKALINE PHOSPHATASE LIKE PROTEIN"/>
    <property type="match status" value="1"/>
</dbReference>
<dbReference type="KEGG" id="phs:C2L64_43570"/>
<dbReference type="AlphaFoldDB" id="A0AAN1MPS8"/>
<feature type="transmembrane region" description="Helical" evidence="6">
    <location>
        <begin position="55"/>
        <end position="76"/>
    </location>
</feature>
<dbReference type="EMBL" id="AKAU01000319">
    <property type="protein sequence ID" value="EIM93294.1"/>
    <property type="molecule type" value="Genomic_DNA"/>
</dbReference>
<dbReference type="PANTHER" id="PTHR42709:SF6">
    <property type="entry name" value="UNDECAPRENYL PHOSPHATE TRANSPORTER A"/>
    <property type="match status" value="1"/>
</dbReference>
<feature type="transmembrane region" description="Helical" evidence="6">
    <location>
        <begin position="12"/>
        <end position="43"/>
    </location>
</feature>
<name>A0AAN1MPS8_9BURK</name>
<dbReference type="InterPro" id="IPR032816">
    <property type="entry name" value="VTT_dom"/>
</dbReference>
<keyword evidence="5 6" id="KW-0472">Membrane</keyword>
<dbReference type="InterPro" id="IPR051311">
    <property type="entry name" value="DedA_domain"/>
</dbReference>
<keyword evidence="4 6" id="KW-1133">Transmembrane helix</keyword>
<evidence type="ECO:0000256" key="5">
    <source>
        <dbReference type="ARBA" id="ARBA00023136"/>
    </source>
</evidence>
<evidence type="ECO:0000313" key="11">
    <source>
        <dbReference type="Proteomes" id="UP000236649"/>
    </source>
</evidence>
<evidence type="ECO:0000259" key="7">
    <source>
        <dbReference type="Pfam" id="PF09335"/>
    </source>
</evidence>
<dbReference type="Proteomes" id="UP000236649">
    <property type="component" value="Chromosome 3"/>
</dbReference>
<evidence type="ECO:0000313" key="8">
    <source>
        <dbReference type="EMBL" id="AUT75055.1"/>
    </source>
</evidence>
<proteinExistence type="predicted"/>
<feature type="transmembrane region" description="Helical" evidence="6">
    <location>
        <begin position="177"/>
        <end position="198"/>
    </location>
</feature>
<dbReference type="InterPro" id="IPR036259">
    <property type="entry name" value="MFS_trans_sf"/>
</dbReference>
<keyword evidence="2" id="KW-1003">Cell membrane</keyword>
<evidence type="ECO:0000256" key="1">
    <source>
        <dbReference type="ARBA" id="ARBA00004651"/>
    </source>
</evidence>
<evidence type="ECO:0000313" key="9">
    <source>
        <dbReference type="EMBL" id="EIM93294.1"/>
    </source>
</evidence>
<feature type="transmembrane region" description="Helical" evidence="6">
    <location>
        <begin position="142"/>
        <end position="165"/>
    </location>
</feature>
<evidence type="ECO:0000256" key="4">
    <source>
        <dbReference type="ARBA" id="ARBA00022989"/>
    </source>
</evidence>
<accession>A0AAN1MPS8</accession>
<keyword evidence="3 6" id="KW-0812">Transmembrane</keyword>
<evidence type="ECO:0000313" key="10">
    <source>
        <dbReference type="Proteomes" id="UP000004980"/>
    </source>
</evidence>
<evidence type="ECO:0000256" key="3">
    <source>
        <dbReference type="ARBA" id="ARBA00022692"/>
    </source>
</evidence>
<reference evidence="9 10" key="1">
    <citation type="journal article" date="2012" name="J. Bacteriol.">
        <title>Draft Genome Sequence of the Soil Bacterium Burkholderia terrae Strain BS001, Which Interacts with Fungal Surface Structures.</title>
        <authorList>
            <person name="Nazir R."/>
            <person name="Hansen M.A."/>
            <person name="Sorensen S."/>
            <person name="van Elsas J.D."/>
        </authorList>
    </citation>
    <scope>NUCLEOTIDE SEQUENCE [LARGE SCALE GENOMIC DNA]</scope>
    <source>
        <strain evidence="9 10">BS001</strain>
    </source>
</reference>
<evidence type="ECO:0000256" key="6">
    <source>
        <dbReference type="SAM" id="Phobius"/>
    </source>
</evidence>
<keyword evidence="10" id="KW-1185">Reference proteome</keyword>
<dbReference type="Pfam" id="PF09335">
    <property type="entry name" value="VTT_dom"/>
    <property type="match status" value="1"/>
</dbReference>
<evidence type="ECO:0000256" key="2">
    <source>
        <dbReference type="ARBA" id="ARBA00022475"/>
    </source>
</evidence>
<sequence length="232" mass="25557">MLSHELLSRYGALIVFFNVLASSLGLPFPSITTLMTIAASIALAQHDLSHTLLHFGALLGAAVAGGIIGDLAWFLVGRRYGKRTFRRVIELSPSTQGSITTVERYFARWGARVLVITRFMPGLSLVAVPLCGAMAIRTRSFLLHDCISISIWACVGLLLGAQLATHIDVLFSRVLDFGWQVAFVAFTPALFVSCRWFARRLPSVASKHVRRNERRLSSAHTSYEPHCLICDS</sequence>
<dbReference type="Proteomes" id="UP000004980">
    <property type="component" value="Unassembled WGS sequence"/>
</dbReference>
<feature type="domain" description="VTT" evidence="7">
    <location>
        <begin position="35"/>
        <end position="161"/>
    </location>
</feature>
<gene>
    <name evidence="8" type="ORF">C2L64_43570</name>
    <name evidence="9" type="ORF">WQE_50990</name>
</gene>
<dbReference type="SUPFAM" id="SSF103473">
    <property type="entry name" value="MFS general substrate transporter"/>
    <property type="match status" value="1"/>
</dbReference>
<dbReference type="GO" id="GO:0005886">
    <property type="term" value="C:plasma membrane"/>
    <property type="evidence" value="ECO:0007669"/>
    <property type="project" value="UniProtKB-SubCell"/>
</dbReference>
<protein>
    <submittedName>
        <fullName evidence="8">DedA family protein</fullName>
    </submittedName>
    <submittedName>
        <fullName evidence="9">Rhodanese domain-containing protein</fullName>
    </submittedName>
</protein>